<feature type="region of interest" description="Disordered" evidence="1">
    <location>
        <begin position="96"/>
        <end position="130"/>
    </location>
</feature>
<sequence>MPRKTRNEARAPLKRLKRVADDVDTDPAGGSLAEKENAGSSCEDPPSEKDASAPDMDPKTAPGLSTYEQRMMKQLKHLHAPMNKGHRTLLSPVRVTAPRTGSGDQQAAAEHDGGRAPSTGRANGCTAQTDRPHNADQLLALRQPMRQNEEVNMRMAHLKNAAHDKQEQVLLKAHEYLMAQFLTPKVINAKRGCVAIELA</sequence>
<dbReference type="Proteomes" id="UP000054558">
    <property type="component" value="Unassembled WGS sequence"/>
</dbReference>
<reference evidence="2 3" key="1">
    <citation type="journal article" date="2014" name="Nat. Commun.">
        <title>Klebsormidium flaccidum genome reveals primary factors for plant terrestrial adaptation.</title>
        <authorList>
            <person name="Hori K."/>
            <person name="Maruyama F."/>
            <person name="Fujisawa T."/>
            <person name="Togashi T."/>
            <person name="Yamamoto N."/>
            <person name="Seo M."/>
            <person name="Sato S."/>
            <person name="Yamada T."/>
            <person name="Mori H."/>
            <person name="Tajima N."/>
            <person name="Moriyama T."/>
            <person name="Ikeuchi M."/>
            <person name="Watanabe M."/>
            <person name="Wada H."/>
            <person name="Kobayashi K."/>
            <person name="Saito M."/>
            <person name="Masuda T."/>
            <person name="Sasaki-Sekimoto Y."/>
            <person name="Mashiguchi K."/>
            <person name="Awai K."/>
            <person name="Shimojima M."/>
            <person name="Masuda S."/>
            <person name="Iwai M."/>
            <person name="Nobusawa T."/>
            <person name="Narise T."/>
            <person name="Kondo S."/>
            <person name="Saito H."/>
            <person name="Sato R."/>
            <person name="Murakawa M."/>
            <person name="Ihara Y."/>
            <person name="Oshima-Yamada Y."/>
            <person name="Ohtaka K."/>
            <person name="Satoh M."/>
            <person name="Sonobe K."/>
            <person name="Ishii M."/>
            <person name="Ohtani R."/>
            <person name="Kanamori-Sato M."/>
            <person name="Honoki R."/>
            <person name="Miyazaki D."/>
            <person name="Mochizuki H."/>
            <person name="Umetsu J."/>
            <person name="Higashi K."/>
            <person name="Shibata D."/>
            <person name="Kamiya Y."/>
            <person name="Sato N."/>
            <person name="Nakamura Y."/>
            <person name="Tabata S."/>
            <person name="Ida S."/>
            <person name="Kurokawa K."/>
            <person name="Ohta H."/>
        </authorList>
    </citation>
    <scope>NUCLEOTIDE SEQUENCE [LARGE SCALE GENOMIC DNA]</scope>
    <source>
        <strain evidence="2 3">NIES-2285</strain>
    </source>
</reference>
<accession>A0A1Y1ILR2</accession>
<proteinExistence type="predicted"/>
<feature type="region of interest" description="Disordered" evidence="1">
    <location>
        <begin position="1"/>
        <end position="63"/>
    </location>
</feature>
<name>A0A1Y1ILR2_KLENI</name>
<feature type="compositionally biased region" description="Basic and acidic residues" evidence="1">
    <location>
        <begin position="46"/>
        <end position="58"/>
    </location>
</feature>
<protein>
    <submittedName>
        <fullName evidence="2">Uncharacterized protein</fullName>
    </submittedName>
</protein>
<evidence type="ECO:0000313" key="2">
    <source>
        <dbReference type="EMBL" id="GAQ91825.1"/>
    </source>
</evidence>
<evidence type="ECO:0000313" key="3">
    <source>
        <dbReference type="Proteomes" id="UP000054558"/>
    </source>
</evidence>
<gene>
    <name evidence="2" type="ORF">KFL_008630030</name>
</gene>
<dbReference type="EMBL" id="DF237812">
    <property type="protein sequence ID" value="GAQ91825.1"/>
    <property type="molecule type" value="Genomic_DNA"/>
</dbReference>
<feature type="compositionally biased region" description="Basic and acidic residues" evidence="1">
    <location>
        <begin position="1"/>
        <end position="11"/>
    </location>
</feature>
<organism evidence="2 3">
    <name type="scientific">Klebsormidium nitens</name>
    <name type="common">Green alga</name>
    <name type="synonym">Ulothrix nitens</name>
    <dbReference type="NCBI Taxonomy" id="105231"/>
    <lineage>
        <taxon>Eukaryota</taxon>
        <taxon>Viridiplantae</taxon>
        <taxon>Streptophyta</taxon>
        <taxon>Klebsormidiophyceae</taxon>
        <taxon>Klebsormidiales</taxon>
        <taxon>Klebsormidiaceae</taxon>
        <taxon>Klebsormidium</taxon>
    </lineage>
</organism>
<keyword evidence="3" id="KW-1185">Reference proteome</keyword>
<dbReference type="AlphaFoldDB" id="A0A1Y1ILR2"/>
<evidence type="ECO:0000256" key="1">
    <source>
        <dbReference type="SAM" id="MobiDB-lite"/>
    </source>
</evidence>